<protein>
    <recommendedName>
        <fullName evidence="4">DUF481 domain-containing protein</fullName>
    </recommendedName>
</protein>
<evidence type="ECO:0008006" key="4">
    <source>
        <dbReference type="Google" id="ProtNLM"/>
    </source>
</evidence>
<sequence length="311" mass="32040">MLTSIRGLTAATFSAGLLLSAAPAFASETVSEVVNITVDTGAIEISDELLAASAELDGTASDQNVVVMATSIDRANAPVDDAKISNIQGEEEESSPLSFSANIAFATEYRFRGVALTDGEFAVQGGFDLSHESGLYVGTWASNLDEQTVGYGSTELDLYGGWSGNLTDGLSADVGAIAYLYPDATGPGDFDYIEFYGSVSFGLGPASLTGGIAYAPDQDSLGGTDNLYLYSDVSVAIPDSPITLNGHLGYTEGFLTFTADSSAVDWSISADLAVGPVTFSAAYIGVEGDALIDPAGTFTDDAFVVTLSASF</sequence>
<keyword evidence="3" id="KW-1185">Reference proteome</keyword>
<comment type="caution">
    <text evidence="2">The sequence shown here is derived from an EMBL/GenBank/DDBJ whole genome shotgun (WGS) entry which is preliminary data.</text>
</comment>
<dbReference type="OrthoDB" id="9793561at2"/>
<dbReference type="AlphaFoldDB" id="A0A547P9H6"/>
<name>A0A547P9H6_9SPHN</name>
<reference evidence="2 3" key="1">
    <citation type="submission" date="2019-06" db="EMBL/GenBank/DDBJ databases">
        <title>Erythrobacter insulae sp. nov., isolated from a tidal flat.</title>
        <authorList>
            <person name="Yoon J.-H."/>
        </authorList>
    </citation>
    <scope>NUCLEOTIDE SEQUENCE [LARGE SCALE GENOMIC DNA]</scope>
    <source>
        <strain evidence="2 3">JBTF-M21</strain>
    </source>
</reference>
<dbReference type="InterPro" id="IPR010239">
    <property type="entry name" value="CHP02001"/>
</dbReference>
<feature type="chain" id="PRO_5021989188" description="DUF481 domain-containing protein" evidence="1">
    <location>
        <begin position="27"/>
        <end position="311"/>
    </location>
</feature>
<dbReference type="RefSeq" id="WP_142787063.1">
    <property type="nucleotide sequence ID" value="NZ_VHJK01000001.1"/>
</dbReference>
<organism evidence="2 3">
    <name type="scientific">Erythrobacter insulae</name>
    <dbReference type="NCBI Taxonomy" id="2584124"/>
    <lineage>
        <taxon>Bacteria</taxon>
        <taxon>Pseudomonadati</taxon>
        <taxon>Pseudomonadota</taxon>
        <taxon>Alphaproteobacteria</taxon>
        <taxon>Sphingomonadales</taxon>
        <taxon>Erythrobacteraceae</taxon>
        <taxon>Erythrobacter/Porphyrobacter group</taxon>
        <taxon>Erythrobacter</taxon>
    </lineage>
</organism>
<gene>
    <name evidence="2" type="ORF">FGU71_02240</name>
</gene>
<proteinExistence type="predicted"/>
<dbReference type="Pfam" id="PF09694">
    <property type="entry name" value="Gcw_chp"/>
    <property type="match status" value="1"/>
</dbReference>
<accession>A0A547P9H6</accession>
<evidence type="ECO:0000313" key="3">
    <source>
        <dbReference type="Proteomes" id="UP000316343"/>
    </source>
</evidence>
<evidence type="ECO:0000313" key="2">
    <source>
        <dbReference type="EMBL" id="TRD10802.1"/>
    </source>
</evidence>
<dbReference type="Proteomes" id="UP000316343">
    <property type="component" value="Unassembled WGS sequence"/>
</dbReference>
<keyword evidence="1" id="KW-0732">Signal</keyword>
<dbReference type="EMBL" id="VHJK01000001">
    <property type="protein sequence ID" value="TRD10802.1"/>
    <property type="molecule type" value="Genomic_DNA"/>
</dbReference>
<dbReference type="NCBIfam" id="TIGR02001">
    <property type="entry name" value="gcw_chp"/>
    <property type="match status" value="1"/>
</dbReference>
<feature type="signal peptide" evidence="1">
    <location>
        <begin position="1"/>
        <end position="26"/>
    </location>
</feature>
<evidence type="ECO:0000256" key="1">
    <source>
        <dbReference type="SAM" id="SignalP"/>
    </source>
</evidence>